<proteinExistence type="predicted"/>
<dbReference type="PANTHER" id="PTHR44329">
    <property type="entry name" value="SERINE/THREONINE-PROTEIN KINASE TNNI3K-RELATED"/>
    <property type="match status" value="1"/>
</dbReference>
<feature type="region of interest" description="Disordered" evidence="1">
    <location>
        <begin position="351"/>
        <end position="377"/>
    </location>
</feature>
<reference evidence="5" key="1">
    <citation type="submission" date="2016-10" db="EMBL/GenBank/DDBJ databases">
        <authorList>
            <person name="Varghese N."/>
            <person name="Submissions S."/>
        </authorList>
    </citation>
    <scope>NUCLEOTIDE SEQUENCE [LARGE SCALE GENOMIC DNA]</scope>
    <source>
        <strain evidence="5">DSM 17044</strain>
    </source>
</reference>
<keyword evidence="5" id="KW-1185">Reference proteome</keyword>
<dbReference type="SUPFAM" id="SSF56112">
    <property type="entry name" value="Protein kinase-like (PK-like)"/>
    <property type="match status" value="1"/>
</dbReference>
<dbReference type="GO" id="GO:0005524">
    <property type="term" value="F:ATP binding"/>
    <property type="evidence" value="ECO:0007669"/>
    <property type="project" value="InterPro"/>
</dbReference>
<gene>
    <name evidence="4" type="ORF">SAMN05444354_11456</name>
</gene>
<dbReference type="Pfam" id="PF00069">
    <property type="entry name" value="Pkinase"/>
    <property type="match status" value="1"/>
</dbReference>
<protein>
    <submittedName>
        <fullName evidence="4">Serine/threonine protein kinase</fullName>
    </submittedName>
</protein>
<dbReference type="RefSeq" id="WP_342742413.1">
    <property type="nucleotide sequence ID" value="NZ_FOAP01000014.1"/>
</dbReference>
<accession>A0A1H7X1S2</accession>
<keyword evidence="2" id="KW-0472">Membrane</keyword>
<dbReference type="Gene3D" id="1.10.510.10">
    <property type="entry name" value="Transferase(Phosphotransferase) domain 1"/>
    <property type="match status" value="1"/>
</dbReference>
<sequence>MGPERLVGRIGPYPPELNPAALPAGTQVERWRVVGFRGRGAYGAVYRAERVGHEEAGPVALKLALHPRDPRFEREVALLSRLKHPNVPALHAQGVWALGDRLHPFLVMQWVEGTPLYDWSSARNPTSRQVMRLLAQVARALVATHAAGGVHRDVKGDNILVRPEDARAFLVDFGSSLTARAAPLTWHSFPPGTAAYRSPEAWRFALSHRSPDRYVSRPADDVFALGMTAYRLVTDAYPPPVDPRLDTAGLWRGRGAGPEPPRARNPRLEGQLSAIIARMLSVRPQARGTAGELAKELEHLTDHAGVTADQRLFLWETDPLRRRPAEDFVKAYLLGHRPCRRPQERACAVEKQDAEAKAEAEQKEAQELSRAHAPTERIPQPSMTLARLLLGSAAVAVCFTLAFAVTQEWKRSWLQPESIRGTAGDGGTAGLADSVLADPIKRAVVPQSLSGLKLDMPKRPFPGQLRPDSGGRCGGKAQISINGGCWIQVANLEPPCEKTGYEWKGGCYYPIYDVTREPTSGTP</sequence>
<keyword evidence="4" id="KW-0418">Kinase</keyword>
<dbReference type="EMBL" id="FOAP01000014">
    <property type="protein sequence ID" value="SEM27524.1"/>
    <property type="molecule type" value="Genomic_DNA"/>
</dbReference>
<dbReference type="AlphaFoldDB" id="A0A1H7X1S2"/>
<dbReference type="InterPro" id="IPR051681">
    <property type="entry name" value="Ser/Thr_Kinases-Pseudokinases"/>
</dbReference>
<keyword evidence="2" id="KW-0812">Transmembrane</keyword>
<evidence type="ECO:0000259" key="3">
    <source>
        <dbReference type="PROSITE" id="PS50011"/>
    </source>
</evidence>
<feature type="transmembrane region" description="Helical" evidence="2">
    <location>
        <begin position="385"/>
        <end position="405"/>
    </location>
</feature>
<organism evidence="4 5">
    <name type="scientific">Stigmatella aurantiaca</name>
    <dbReference type="NCBI Taxonomy" id="41"/>
    <lineage>
        <taxon>Bacteria</taxon>
        <taxon>Pseudomonadati</taxon>
        <taxon>Myxococcota</taxon>
        <taxon>Myxococcia</taxon>
        <taxon>Myxococcales</taxon>
        <taxon>Cystobacterineae</taxon>
        <taxon>Archangiaceae</taxon>
        <taxon>Stigmatella</taxon>
    </lineage>
</organism>
<keyword evidence="2" id="KW-1133">Transmembrane helix</keyword>
<feature type="domain" description="Protein kinase" evidence="3">
    <location>
        <begin position="31"/>
        <end position="306"/>
    </location>
</feature>
<dbReference type="GO" id="GO:0004674">
    <property type="term" value="F:protein serine/threonine kinase activity"/>
    <property type="evidence" value="ECO:0007669"/>
    <property type="project" value="UniProtKB-KW"/>
</dbReference>
<dbReference type="PANTHER" id="PTHR44329:SF260">
    <property type="entry name" value="PROTEIN KINASE DOMAIN-CONTAINING PROTEIN"/>
    <property type="match status" value="1"/>
</dbReference>
<dbReference type="Proteomes" id="UP000182719">
    <property type="component" value="Unassembled WGS sequence"/>
</dbReference>
<dbReference type="InterPro" id="IPR011009">
    <property type="entry name" value="Kinase-like_dom_sf"/>
</dbReference>
<evidence type="ECO:0000313" key="4">
    <source>
        <dbReference type="EMBL" id="SEM27524.1"/>
    </source>
</evidence>
<keyword evidence="4" id="KW-0723">Serine/threonine-protein kinase</keyword>
<dbReference type="InterPro" id="IPR000719">
    <property type="entry name" value="Prot_kinase_dom"/>
</dbReference>
<evidence type="ECO:0000256" key="2">
    <source>
        <dbReference type="SAM" id="Phobius"/>
    </source>
</evidence>
<name>A0A1H7X1S2_STIAU</name>
<keyword evidence="4" id="KW-0808">Transferase</keyword>
<dbReference type="Gene3D" id="3.30.200.20">
    <property type="entry name" value="Phosphorylase Kinase, domain 1"/>
    <property type="match status" value="1"/>
</dbReference>
<dbReference type="CDD" id="cd14014">
    <property type="entry name" value="STKc_PknB_like"/>
    <property type="match status" value="1"/>
</dbReference>
<evidence type="ECO:0000313" key="5">
    <source>
        <dbReference type="Proteomes" id="UP000182719"/>
    </source>
</evidence>
<dbReference type="SMART" id="SM00220">
    <property type="entry name" value="S_TKc"/>
    <property type="match status" value="1"/>
</dbReference>
<evidence type="ECO:0000256" key="1">
    <source>
        <dbReference type="SAM" id="MobiDB-lite"/>
    </source>
</evidence>
<feature type="compositionally biased region" description="Basic and acidic residues" evidence="1">
    <location>
        <begin position="351"/>
        <end position="375"/>
    </location>
</feature>
<dbReference type="PROSITE" id="PS50011">
    <property type="entry name" value="PROTEIN_KINASE_DOM"/>
    <property type="match status" value="1"/>
</dbReference>